<dbReference type="PRINTS" id="PR00463">
    <property type="entry name" value="EP450I"/>
</dbReference>
<comment type="cofactor">
    <cofactor evidence="1 7">
        <name>heme</name>
        <dbReference type="ChEBI" id="CHEBI:30413"/>
    </cofactor>
</comment>
<dbReference type="OrthoDB" id="2789670at2759"/>
<evidence type="ECO:0000313" key="9">
    <source>
        <dbReference type="EMBL" id="CAH1793892.1"/>
    </source>
</evidence>
<evidence type="ECO:0000256" key="1">
    <source>
        <dbReference type="ARBA" id="ARBA00001971"/>
    </source>
</evidence>
<dbReference type="Pfam" id="PF00067">
    <property type="entry name" value="p450"/>
    <property type="match status" value="1"/>
</dbReference>
<dbReference type="Gene3D" id="1.10.630.10">
    <property type="entry name" value="Cytochrome P450"/>
    <property type="match status" value="1"/>
</dbReference>
<dbReference type="InterPro" id="IPR001128">
    <property type="entry name" value="Cyt_P450"/>
</dbReference>
<evidence type="ECO:0000313" key="10">
    <source>
        <dbReference type="Proteomes" id="UP000749559"/>
    </source>
</evidence>
<dbReference type="Proteomes" id="UP000749559">
    <property type="component" value="Unassembled WGS sequence"/>
</dbReference>
<gene>
    <name evidence="9" type="ORF">OFUS_LOCUS18682</name>
</gene>
<protein>
    <submittedName>
        <fullName evidence="9">Uncharacterized protein</fullName>
    </submittedName>
</protein>
<dbReference type="PANTHER" id="PTHR24300:SF403">
    <property type="entry name" value="CYTOCHROME P450 306A1"/>
    <property type="match status" value="1"/>
</dbReference>
<dbReference type="InterPro" id="IPR036396">
    <property type="entry name" value="Cyt_P450_sf"/>
</dbReference>
<feature type="binding site" description="axial binding residue" evidence="7">
    <location>
        <position position="446"/>
    </location>
    <ligand>
        <name>heme</name>
        <dbReference type="ChEBI" id="CHEBI:30413"/>
    </ligand>
    <ligandPart>
        <name>Fe</name>
        <dbReference type="ChEBI" id="CHEBI:18248"/>
    </ligandPart>
</feature>
<evidence type="ECO:0000256" key="7">
    <source>
        <dbReference type="PIRSR" id="PIRSR602401-1"/>
    </source>
</evidence>
<dbReference type="GO" id="GO:0006082">
    <property type="term" value="P:organic acid metabolic process"/>
    <property type="evidence" value="ECO:0007669"/>
    <property type="project" value="TreeGrafter"/>
</dbReference>
<comment type="similarity">
    <text evidence="2 8">Belongs to the cytochrome P450 family.</text>
</comment>
<dbReference type="GO" id="GO:0005506">
    <property type="term" value="F:iron ion binding"/>
    <property type="evidence" value="ECO:0007669"/>
    <property type="project" value="InterPro"/>
</dbReference>
<keyword evidence="3 7" id="KW-0479">Metal-binding</keyword>
<evidence type="ECO:0000256" key="4">
    <source>
        <dbReference type="ARBA" id="ARBA00023002"/>
    </source>
</evidence>
<evidence type="ECO:0000256" key="6">
    <source>
        <dbReference type="ARBA" id="ARBA00023033"/>
    </source>
</evidence>
<dbReference type="PROSITE" id="PS00086">
    <property type="entry name" value="CYTOCHROME_P450"/>
    <property type="match status" value="1"/>
</dbReference>
<dbReference type="EMBL" id="CAIIXF020000009">
    <property type="protein sequence ID" value="CAH1793892.1"/>
    <property type="molecule type" value="Genomic_DNA"/>
</dbReference>
<keyword evidence="5 7" id="KW-0408">Iron</keyword>
<keyword evidence="6 8" id="KW-0503">Monooxygenase</keyword>
<keyword evidence="4 8" id="KW-0560">Oxidoreductase</keyword>
<dbReference type="PRINTS" id="PR00385">
    <property type="entry name" value="P450"/>
</dbReference>
<dbReference type="SUPFAM" id="SSF48264">
    <property type="entry name" value="Cytochrome P450"/>
    <property type="match status" value="1"/>
</dbReference>
<reference evidence="9" key="1">
    <citation type="submission" date="2022-03" db="EMBL/GenBank/DDBJ databases">
        <authorList>
            <person name="Martin C."/>
        </authorList>
    </citation>
    <scope>NUCLEOTIDE SEQUENCE</scope>
</reference>
<dbReference type="GO" id="GO:0016712">
    <property type="term" value="F:oxidoreductase activity, acting on paired donors, with incorporation or reduction of molecular oxygen, reduced flavin or flavoprotein as one donor, and incorporation of one atom of oxygen"/>
    <property type="evidence" value="ECO:0007669"/>
    <property type="project" value="TreeGrafter"/>
</dbReference>
<dbReference type="InterPro" id="IPR017972">
    <property type="entry name" value="Cyt_P450_CS"/>
</dbReference>
<proteinExistence type="inferred from homology"/>
<keyword evidence="10" id="KW-1185">Reference proteome</keyword>
<comment type="caution">
    <text evidence="9">The sequence shown here is derived from an EMBL/GenBank/DDBJ whole genome shotgun (WGS) entry which is preliminary data.</text>
</comment>
<evidence type="ECO:0000256" key="2">
    <source>
        <dbReference type="ARBA" id="ARBA00010617"/>
    </source>
</evidence>
<dbReference type="GO" id="GO:0006805">
    <property type="term" value="P:xenobiotic metabolic process"/>
    <property type="evidence" value="ECO:0007669"/>
    <property type="project" value="TreeGrafter"/>
</dbReference>
<evidence type="ECO:0000256" key="8">
    <source>
        <dbReference type="RuleBase" id="RU000461"/>
    </source>
</evidence>
<organism evidence="9 10">
    <name type="scientific">Owenia fusiformis</name>
    <name type="common">Polychaete worm</name>
    <dbReference type="NCBI Taxonomy" id="6347"/>
    <lineage>
        <taxon>Eukaryota</taxon>
        <taxon>Metazoa</taxon>
        <taxon>Spiralia</taxon>
        <taxon>Lophotrochozoa</taxon>
        <taxon>Annelida</taxon>
        <taxon>Polychaeta</taxon>
        <taxon>Sedentaria</taxon>
        <taxon>Canalipalpata</taxon>
        <taxon>Sabellida</taxon>
        <taxon>Oweniida</taxon>
        <taxon>Oweniidae</taxon>
        <taxon>Owenia</taxon>
    </lineage>
</organism>
<dbReference type="GO" id="GO:0008395">
    <property type="term" value="F:steroid hydroxylase activity"/>
    <property type="evidence" value="ECO:0007669"/>
    <property type="project" value="TreeGrafter"/>
</dbReference>
<dbReference type="GO" id="GO:0005737">
    <property type="term" value="C:cytoplasm"/>
    <property type="evidence" value="ECO:0007669"/>
    <property type="project" value="TreeGrafter"/>
</dbReference>
<dbReference type="AlphaFoldDB" id="A0A8J1UN78"/>
<evidence type="ECO:0000256" key="3">
    <source>
        <dbReference type="ARBA" id="ARBA00022723"/>
    </source>
</evidence>
<dbReference type="PANTHER" id="PTHR24300">
    <property type="entry name" value="CYTOCHROME P450 508A4-RELATED"/>
    <property type="match status" value="1"/>
</dbReference>
<evidence type="ECO:0000256" key="5">
    <source>
        <dbReference type="ARBA" id="ARBA00023004"/>
    </source>
</evidence>
<dbReference type="InterPro" id="IPR002401">
    <property type="entry name" value="Cyt_P450_E_grp-I"/>
</dbReference>
<name>A0A8J1UN78_OWEFU</name>
<dbReference type="GO" id="GO:0020037">
    <property type="term" value="F:heme binding"/>
    <property type="evidence" value="ECO:0007669"/>
    <property type="project" value="InterPro"/>
</dbReference>
<sequence>MALTQIILEGILNNLTTLLVFLVVFILLWKYLQPSPYNFPPMPSWKIPFLGHLSFFNLKTHGEKDFWQAAKNLKSSTIAVKLGPMTIVILHKYEDMKECFMSDNFTGRGRVMLEELVFNGLLRDGPRWKEQRRFALSALRDLGLGKNRMEQKIQDECLYLTKTIEEYNGKPFDPTTITNTATSNIICSMVFGHRFEYSDQSFKRLMFLMNENFNDNLRKAMLSEMIPGTKYIPGDFFRMKRLKKNLDEIKETFLQPEFEQHLKTYDPNNIEDFIHAFIHEQKAREESTEQHWFNKQQLMWNIDDLFNAGTETTASTLRWSILCMLHNPNVYKKVRAEILDTIGPDRPVTMGDKRLLSYTEATINEIQRMHLIAPMGGLHSNEYTTEFKGYKLPPNTGILVNIYAIHHDPDHWDEPFKFKPERFIGPDGNFQKDDHIVPFSLGKHSCIGEGLARMEIFLFFVTLMQKFTIKSPDGHPLPPMEGTGGGTNAPKPYEVCFIRD</sequence>
<dbReference type="InterPro" id="IPR050182">
    <property type="entry name" value="Cytochrome_P450_fam2"/>
</dbReference>
<keyword evidence="7 8" id="KW-0349">Heme</keyword>
<dbReference type="FunFam" id="1.10.630.10:FF:000036">
    <property type="entry name" value="CYtochrome P450 family"/>
    <property type="match status" value="1"/>
</dbReference>
<accession>A0A8J1UN78</accession>